<comment type="caution">
    <text evidence="2">The sequence shown here is derived from an EMBL/GenBank/DDBJ whole genome shotgun (WGS) entry which is preliminary data.</text>
</comment>
<gene>
    <name evidence="2" type="ORF">TCON_2788</name>
</gene>
<evidence type="ECO:0000313" key="2">
    <source>
        <dbReference type="EMBL" id="KAF7671121.1"/>
    </source>
</evidence>
<keyword evidence="3" id="KW-1185">Reference proteome</keyword>
<feature type="compositionally biased region" description="Basic residues" evidence="1">
    <location>
        <begin position="193"/>
        <end position="210"/>
    </location>
</feature>
<reference evidence="2 3" key="1">
    <citation type="submission" date="2019-01" db="EMBL/GenBank/DDBJ databases">
        <title>Genomes sequencing and comparative genomics of infectious freshwater microsporidia, Cucumispora dikerogammari and Thelohania contejeani.</title>
        <authorList>
            <person name="Cormier A."/>
            <person name="Giraud I."/>
            <person name="Wattier R."/>
            <person name="Teixeira M."/>
            <person name="Grandjean F."/>
            <person name="Rigaud T."/>
            <person name="Cordaux R."/>
        </authorList>
    </citation>
    <scope>NUCLEOTIDE SEQUENCE [LARGE SCALE GENOMIC DNA]</scope>
    <source>
        <strain evidence="2">T1</strain>
        <tissue evidence="2">Spores</tissue>
    </source>
</reference>
<dbReference type="EMBL" id="SBIQ01000834">
    <property type="protein sequence ID" value="KAF7671121.1"/>
    <property type="molecule type" value="Genomic_DNA"/>
</dbReference>
<proteinExistence type="predicted"/>
<accession>A0ABQ7HV16</accession>
<feature type="region of interest" description="Disordered" evidence="1">
    <location>
        <begin position="193"/>
        <end position="217"/>
    </location>
</feature>
<name>A0ABQ7HV16_9MICR</name>
<dbReference type="Proteomes" id="UP001516464">
    <property type="component" value="Unassembled WGS sequence"/>
</dbReference>
<protein>
    <submittedName>
        <fullName evidence="2">Uncharacterized protein</fullName>
    </submittedName>
</protein>
<evidence type="ECO:0000256" key="1">
    <source>
        <dbReference type="SAM" id="MobiDB-lite"/>
    </source>
</evidence>
<evidence type="ECO:0000313" key="3">
    <source>
        <dbReference type="Proteomes" id="UP001516464"/>
    </source>
</evidence>
<organism evidence="2 3">
    <name type="scientific">Astathelohania contejeani</name>
    <dbReference type="NCBI Taxonomy" id="164912"/>
    <lineage>
        <taxon>Eukaryota</taxon>
        <taxon>Fungi</taxon>
        <taxon>Fungi incertae sedis</taxon>
        <taxon>Microsporidia</taxon>
        <taxon>Astathelohaniidae</taxon>
        <taxon>Astathelohania</taxon>
    </lineage>
</organism>
<sequence>MDFMNLKRRIEHLILIFILVSNYKKEILTVVYVAMNFIISKIFWVIYRIILLNRVIFYKYLLFKKAINNAKRNLIKFLEDKIWDVWLENNIIIKETDTKSECFQYKIALEYGYIFEVVSSTTTIEEIIEEPNLNCIKGLVPKTLLCNEIVNECLALEATKDWMRNDNKDINRLTKENNKKDFKGGLIKVNKKTKKKKKRRGKMSRRKKRGNNGVWVL</sequence>